<dbReference type="InterPro" id="IPR036236">
    <property type="entry name" value="Znf_C2H2_sf"/>
</dbReference>
<gene>
    <name evidence="7" type="ORF">J437_LFUL017703</name>
</gene>
<organism evidence="7 8">
    <name type="scientific">Ladona fulva</name>
    <name type="common">Scarce chaser dragonfly</name>
    <name type="synonym">Libellula fulva</name>
    <dbReference type="NCBI Taxonomy" id="123851"/>
    <lineage>
        <taxon>Eukaryota</taxon>
        <taxon>Metazoa</taxon>
        <taxon>Ecdysozoa</taxon>
        <taxon>Arthropoda</taxon>
        <taxon>Hexapoda</taxon>
        <taxon>Insecta</taxon>
        <taxon>Pterygota</taxon>
        <taxon>Palaeoptera</taxon>
        <taxon>Odonata</taxon>
        <taxon>Epiprocta</taxon>
        <taxon>Anisoptera</taxon>
        <taxon>Libelluloidea</taxon>
        <taxon>Libellulidae</taxon>
        <taxon>Ladona</taxon>
    </lineage>
</organism>
<dbReference type="GO" id="GO:0000978">
    <property type="term" value="F:RNA polymerase II cis-regulatory region sequence-specific DNA binding"/>
    <property type="evidence" value="ECO:0007669"/>
    <property type="project" value="TreeGrafter"/>
</dbReference>
<dbReference type="Pfam" id="PF00096">
    <property type="entry name" value="zf-C2H2"/>
    <property type="match status" value="3"/>
</dbReference>
<accession>A0A8K0KN06</accession>
<keyword evidence="2" id="KW-0677">Repeat</keyword>
<dbReference type="FunFam" id="3.30.160.60:FF:000534">
    <property type="entry name" value="zinc finger protein 674"/>
    <property type="match status" value="1"/>
</dbReference>
<evidence type="ECO:0000256" key="2">
    <source>
        <dbReference type="ARBA" id="ARBA00022737"/>
    </source>
</evidence>
<dbReference type="PANTHER" id="PTHR23235">
    <property type="entry name" value="KRUEPPEL-LIKE TRANSCRIPTION FACTOR"/>
    <property type="match status" value="1"/>
</dbReference>
<dbReference type="InterPro" id="IPR013087">
    <property type="entry name" value="Znf_C2H2_type"/>
</dbReference>
<dbReference type="GO" id="GO:0000981">
    <property type="term" value="F:DNA-binding transcription factor activity, RNA polymerase II-specific"/>
    <property type="evidence" value="ECO:0007669"/>
    <property type="project" value="TreeGrafter"/>
</dbReference>
<protein>
    <recommendedName>
        <fullName evidence="6">C2H2-type domain-containing protein</fullName>
    </recommendedName>
</protein>
<evidence type="ECO:0000256" key="3">
    <source>
        <dbReference type="ARBA" id="ARBA00022771"/>
    </source>
</evidence>
<keyword evidence="4" id="KW-0862">Zinc</keyword>
<evidence type="ECO:0000313" key="8">
    <source>
        <dbReference type="Proteomes" id="UP000792457"/>
    </source>
</evidence>
<comment type="caution">
    <text evidence="7">The sequence shown here is derived from an EMBL/GenBank/DDBJ whole genome shotgun (WGS) entry which is preliminary data.</text>
</comment>
<dbReference type="SUPFAM" id="SSF57667">
    <property type="entry name" value="beta-beta-alpha zinc fingers"/>
    <property type="match status" value="1"/>
</dbReference>
<dbReference type="PROSITE" id="PS50157">
    <property type="entry name" value="ZINC_FINGER_C2H2_2"/>
    <property type="match status" value="3"/>
</dbReference>
<evidence type="ECO:0000256" key="4">
    <source>
        <dbReference type="ARBA" id="ARBA00022833"/>
    </source>
</evidence>
<dbReference type="Gene3D" id="3.30.160.60">
    <property type="entry name" value="Classic Zinc Finger"/>
    <property type="match status" value="3"/>
</dbReference>
<keyword evidence="1" id="KW-0479">Metal-binding</keyword>
<dbReference type="Proteomes" id="UP000792457">
    <property type="component" value="Unassembled WGS sequence"/>
</dbReference>
<evidence type="ECO:0000256" key="1">
    <source>
        <dbReference type="ARBA" id="ARBA00022723"/>
    </source>
</evidence>
<sequence>MGLLGCGVGDVAGVIGASSGSALSAGAAKKQRPKKYRCPHCQVAFSNNGQLRGHIRIHTGERPFHCEYEGCGKAFTRNEELTRHRRIHSGQRPFACPLCDKRFGRKDHLKKHARTHAPPPSAHQYFLQPHSDPRFLLAPPAGGVFAPSQSYLLGGADPAGHPHSQRMMEIAALSGFPYLYGY</sequence>
<dbReference type="AlphaFoldDB" id="A0A8K0KN06"/>
<keyword evidence="3 5" id="KW-0863">Zinc-finger</keyword>
<reference evidence="7" key="1">
    <citation type="submission" date="2013-04" db="EMBL/GenBank/DDBJ databases">
        <authorList>
            <person name="Qu J."/>
            <person name="Murali S.C."/>
            <person name="Bandaranaike D."/>
            <person name="Bellair M."/>
            <person name="Blankenburg K."/>
            <person name="Chao H."/>
            <person name="Dinh H."/>
            <person name="Doddapaneni H."/>
            <person name="Downs B."/>
            <person name="Dugan-Rocha S."/>
            <person name="Elkadiri S."/>
            <person name="Gnanaolivu R.D."/>
            <person name="Hernandez B."/>
            <person name="Javaid M."/>
            <person name="Jayaseelan J.C."/>
            <person name="Lee S."/>
            <person name="Li M."/>
            <person name="Ming W."/>
            <person name="Munidasa M."/>
            <person name="Muniz J."/>
            <person name="Nguyen L."/>
            <person name="Ongeri F."/>
            <person name="Osuji N."/>
            <person name="Pu L.-L."/>
            <person name="Puazo M."/>
            <person name="Qu C."/>
            <person name="Quiroz J."/>
            <person name="Raj R."/>
            <person name="Weissenberger G."/>
            <person name="Xin Y."/>
            <person name="Zou X."/>
            <person name="Han Y."/>
            <person name="Richards S."/>
            <person name="Worley K."/>
            <person name="Muzny D."/>
            <person name="Gibbs R."/>
        </authorList>
    </citation>
    <scope>NUCLEOTIDE SEQUENCE</scope>
    <source>
        <strain evidence="7">Sampled in the wild</strain>
    </source>
</reference>
<dbReference type="OrthoDB" id="8922241at2759"/>
<dbReference type="EMBL" id="KZ309195">
    <property type="protein sequence ID" value="KAG8237627.1"/>
    <property type="molecule type" value="Genomic_DNA"/>
</dbReference>
<dbReference type="GO" id="GO:0008270">
    <property type="term" value="F:zinc ion binding"/>
    <property type="evidence" value="ECO:0007669"/>
    <property type="project" value="UniProtKB-KW"/>
</dbReference>
<dbReference type="PANTHER" id="PTHR23235:SF139">
    <property type="entry name" value="HUCKEBEIN"/>
    <property type="match status" value="1"/>
</dbReference>
<name>A0A8K0KN06_LADFU</name>
<dbReference type="FunFam" id="3.30.160.60:FF:000072">
    <property type="entry name" value="zinc finger protein 143 isoform X1"/>
    <property type="match status" value="1"/>
</dbReference>
<proteinExistence type="predicted"/>
<dbReference type="SMART" id="SM00355">
    <property type="entry name" value="ZnF_C2H2"/>
    <property type="match status" value="3"/>
</dbReference>
<feature type="domain" description="C2H2-type" evidence="6">
    <location>
        <begin position="94"/>
        <end position="121"/>
    </location>
</feature>
<keyword evidence="8" id="KW-1185">Reference proteome</keyword>
<evidence type="ECO:0000256" key="5">
    <source>
        <dbReference type="PROSITE-ProRule" id="PRU00042"/>
    </source>
</evidence>
<evidence type="ECO:0000259" key="6">
    <source>
        <dbReference type="PROSITE" id="PS50157"/>
    </source>
</evidence>
<feature type="domain" description="C2H2-type" evidence="6">
    <location>
        <begin position="64"/>
        <end position="93"/>
    </location>
</feature>
<reference evidence="7" key="2">
    <citation type="submission" date="2017-10" db="EMBL/GenBank/DDBJ databases">
        <title>Ladona fulva Genome sequencing and assembly.</title>
        <authorList>
            <person name="Murali S."/>
            <person name="Richards S."/>
            <person name="Bandaranaike D."/>
            <person name="Bellair M."/>
            <person name="Blankenburg K."/>
            <person name="Chao H."/>
            <person name="Dinh H."/>
            <person name="Doddapaneni H."/>
            <person name="Dugan-Rocha S."/>
            <person name="Elkadiri S."/>
            <person name="Gnanaolivu R."/>
            <person name="Hernandez B."/>
            <person name="Skinner E."/>
            <person name="Javaid M."/>
            <person name="Lee S."/>
            <person name="Li M."/>
            <person name="Ming W."/>
            <person name="Munidasa M."/>
            <person name="Muniz J."/>
            <person name="Nguyen L."/>
            <person name="Hughes D."/>
            <person name="Osuji N."/>
            <person name="Pu L.-L."/>
            <person name="Puazo M."/>
            <person name="Qu C."/>
            <person name="Quiroz J."/>
            <person name="Raj R."/>
            <person name="Weissenberger G."/>
            <person name="Xin Y."/>
            <person name="Zou X."/>
            <person name="Han Y."/>
            <person name="Worley K."/>
            <person name="Muzny D."/>
            <person name="Gibbs R."/>
        </authorList>
    </citation>
    <scope>NUCLEOTIDE SEQUENCE</scope>
    <source>
        <strain evidence="7">Sampled in the wild</strain>
    </source>
</reference>
<evidence type="ECO:0000313" key="7">
    <source>
        <dbReference type="EMBL" id="KAG8237627.1"/>
    </source>
</evidence>
<dbReference type="PROSITE" id="PS00028">
    <property type="entry name" value="ZINC_FINGER_C2H2_1"/>
    <property type="match status" value="3"/>
</dbReference>
<dbReference type="FunFam" id="3.30.160.60:FF:000257">
    <property type="entry name" value="ZXD family zinc finger C"/>
    <property type="match status" value="1"/>
</dbReference>
<feature type="domain" description="C2H2-type" evidence="6">
    <location>
        <begin position="36"/>
        <end position="63"/>
    </location>
</feature>